<proteinExistence type="predicted"/>
<dbReference type="OrthoDB" id="43171at2759"/>
<feature type="coiled-coil region" evidence="1">
    <location>
        <begin position="459"/>
        <end position="486"/>
    </location>
</feature>
<keyword evidence="3" id="KW-0472">Membrane</keyword>
<organism evidence="4 5">
    <name type="scientific">Seminavis robusta</name>
    <dbReference type="NCBI Taxonomy" id="568900"/>
    <lineage>
        <taxon>Eukaryota</taxon>
        <taxon>Sar</taxon>
        <taxon>Stramenopiles</taxon>
        <taxon>Ochrophyta</taxon>
        <taxon>Bacillariophyta</taxon>
        <taxon>Bacillariophyceae</taxon>
        <taxon>Bacillariophycidae</taxon>
        <taxon>Naviculales</taxon>
        <taxon>Naviculaceae</taxon>
        <taxon>Seminavis</taxon>
    </lineage>
</organism>
<evidence type="ECO:0000313" key="5">
    <source>
        <dbReference type="Proteomes" id="UP001153069"/>
    </source>
</evidence>
<evidence type="ECO:0000256" key="3">
    <source>
        <dbReference type="SAM" id="Phobius"/>
    </source>
</evidence>
<dbReference type="Proteomes" id="UP001153069">
    <property type="component" value="Unassembled WGS sequence"/>
</dbReference>
<protein>
    <submittedName>
        <fullName evidence="4">Uncharacterized protein</fullName>
    </submittedName>
</protein>
<feature type="region of interest" description="Disordered" evidence="2">
    <location>
        <begin position="569"/>
        <end position="590"/>
    </location>
</feature>
<keyword evidence="5" id="KW-1185">Reference proteome</keyword>
<name>A0A9N8HCC2_9STRA</name>
<feature type="compositionally biased region" description="Polar residues" evidence="2">
    <location>
        <begin position="569"/>
        <end position="579"/>
    </location>
</feature>
<comment type="caution">
    <text evidence="4">The sequence shown here is derived from an EMBL/GenBank/DDBJ whole genome shotgun (WGS) entry which is preliminary data.</text>
</comment>
<dbReference type="AlphaFoldDB" id="A0A9N8HCC2"/>
<evidence type="ECO:0000313" key="4">
    <source>
        <dbReference type="EMBL" id="CAB9509111.1"/>
    </source>
</evidence>
<gene>
    <name evidence="4" type="ORF">SEMRO_375_G129550.1</name>
</gene>
<keyword evidence="3" id="KW-0812">Transmembrane</keyword>
<feature type="transmembrane region" description="Helical" evidence="3">
    <location>
        <begin position="12"/>
        <end position="33"/>
    </location>
</feature>
<keyword evidence="1" id="KW-0175">Coiled coil</keyword>
<evidence type="ECO:0000256" key="1">
    <source>
        <dbReference type="SAM" id="Coils"/>
    </source>
</evidence>
<keyword evidence="3" id="KW-1133">Transmembrane helix</keyword>
<dbReference type="PROSITE" id="PS51257">
    <property type="entry name" value="PROKAR_LIPOPROTEIN"/>
    <property type="match status" value="1"/>
</dbReference>
<sequence>MKLPSRLTSRQSVGLVFSSLLGCTALLFGVSWIKSEITEDMDLARQKQQQDETNDASPVMMDRRQLGEGRNLDGQDLLEPSNMLQRLKEKRQQWLDNQLKKDYGEDHYKNLFFYNDANGKRTSAGYKGLFKDPNSLPLNKYQQDKNAPPKTDFPGWDRMVRKYQMKILQIQLGVIEERITGKDASRLRTRKRRNLANNNNNEETLAEGTYTKFNWVTAGHSSSAAHGNLYRESYTAILDRTLKPILQHIGLDFSARAYSMGGFDSGDELALCMNSVYGRDVDSFFWDFALTDSSNSLWKIILFSYRAAKISQITDSVSQPGNIPRRPSMFAFNQNSERNLVLQGMQALGMTTLAYDDEYFNEVVKPAVPEMMGLSDAEIQQIPRLVRTFKCEGRLESGDPGCKDDKWNETVCPDRRGRVSWHPGWKYHALIGNLIVTTVLDLWEEAIEGVMKQSPANSQESMIMKKERITQELQKLNREEEKEYNAIFDAPVPDSFIPHLQKWWKEGRDEHLDDVSVDSFLKEAGFCHTAVLPSEMRLKGLVTENATSSGNPVDPDTFEQGVSSELIQSVETSTPQKPNENPKAFVDPRPGRANQMLMVKNDVDRWGCKGGDEDEDEIVHIDYKDYFFVSSLQGKRTITIPNEKEKAYYTEYNPKKGKMVVACLTRCDWGTCAKYDFHNYFGWTWKVDERKKKHQLVGAELESMGQLEIKINGEKVTEASDMHTCFALKNIGGHIWFPNANGQYKIEMTIKDASAYSYVRFTSFVLIDGQ</sequence>
<dbReference type="EMBL" id="CAICTM010000374">
    <property type="protein sequence ID" value="CAB9509111.1"/>
    <property type="molecule type" value="Genomic_DNA"/>
</dbReference>
<accession>A0A9N8HCC2</accession>
<evidence type="ECO:0000256" key="2">
    <source>
        <dbReference type="SAM" id="MobiDB-lite"/>
    </source>
</evidence>
<reference evidence="4" key="1">
    <citation type="submission" date="2020-06" db="EMBL/GenBank/DDBJ databases">
        <authorList>
            <consortium name="Plant Systems Biology data submission"/>
        </authorList>
    </citation>
    <scope>NUCLEOTIDE SEQUENCE</scope>
    <source>
        <strain evidence="4">D6</strain>
    </source>
</reference>